<dbReference type="InterPro" id="IPR023827">
    <property type="entry name" value="Peptidase_S8_Asp-AS"/>
</dbReference>
<dbReference type="Gene3D" id="3.40.50.200">
    <property type="entry name" value="Peptidase S8/S53 domain"/>
    <property type="match status" value="2"/>
</dbReference>
<gene>
    <name evidence="10" type="ORF">EPD60_02120</name>
</gene>
<feature type="active site" description="Charge relay system" evidence="5">
    <location>
        <position position="73"/>
    </location>
</feature>
<evidence type="ECO:0000256" key="7">
    <source>
        <dbReference type="SAM" id="MobiDB-lite"/>
    </source>
</evidence>
<comment type="similarity">
    <text evidence="1 5 6">Belongs to the peptidase S8 family.</text>
</comment>
<dbReference type="PANTHER" id="PTHR43399:SF4">
    <property type="entry name" value="CELL WALL-ASSOCIATED PROTEASE"/>
    <property type="match status" value="1"/>
</dbReference>
<evidence type="ECO:0000256" key="3">
    <source>
        <dbReference type="ARBA" id="ARBA00022801"/>
    </source>
</evidence>
<dbReference type="GO" id="GO:0006508">
    <property type="term" value="P:proteolysis"/>
    <property type="evidence" value="ECO:0007669"/>
    <property type="project" value="UniProtKB-KW"/>
</dbReference>
<evidence type="ECO:0000256" key="2">
    <source>
        <dbReference type="ARBA" id="ARBA00022670"/>
    </source>
</evidence>
<dbReference type="AlphaFoldDB" id="A0A4R1BPF5"/>
<dbReference type="InterPro" id="IPR036852">
    <property type="entry name" value="Peptidase_S8/S53_dom_sf"/>
</dbReference>
<reference evidence="10 11" key="1">
    <citation type="submission" date="2019-03" db="EMBL/GenBank/DDBJ databases">
        <authorList>
            <person name="Kim M.K.M."/>
        </authorList>
    </citation>
    <scope>NUCLEOTIDE SEQUENCE [LARGE SCALE GENOMIC DNA]</scope>
    <source>
        <strain evidence="10 11">17J68-12</strain>
    </source>
</reference>
<organism evidence="10 11">
    <name type="scientific">Flaviaesturariibacter flavus</name>
    <dbReference type="NCBI Taxonomy" id="2502780"/>
    <lineage>
        <taxon>Bacteria</taxon>
        <taxon>Pseudomonadati</taxon>
        <taxon>Bacteroidota</taxon>
        <taxon>Chitinophagia</taxon>
        <taxon>Chitinophagales</taxon>
        <taxon>Chitinophagaceae</taxon>
        <taxon>Flaviaestuariibacter</taxon>
    </lineage>
</organism>
<dbReference type="PROSITE" id="PS00138">
    <property type="entry name" value="SUBTILASE_SER"/>
    <property type="match status" value="1"/>
</dbReference>
<dbReference type="InterPro" id="IPR022398">
    <property type="entry name" value="Peptidase_S8_His-AS"/>
</dbReference>
<feature type="active site" description="Charge relay system" evidence="5">
    <location>
        <position position="462"/>
    </location>
</feature>
<sequence>MNNRPLSLLLALLATGSTLTISAQEMVSKPKGTPNGWHLKDKASDGYYGISLDKAYQFVKGRTSKTVVVAVIDSGIDTTHEDLRPVLWTNPREIPGNGIDDDKNGYPDDIHGWNWLGGRDGRNVKVDSDEGARFYHQYKSRFESADPATLSAADQKLYAEWKRAKASVEGDADPNEVMMLKRMYPILKRGDSLIGAELKKPVFTGNDLKNYKPSGQETQMAYQIYMSISEQNNKYDITNREILDELEGQLRKGDALTQAPPNYRGDVTKDNENDLKDLNYGNNDIMASTPMHGTHVSGIIGAVRGNGKGIDGIADNVRIMTLRVVPDGDEHDKDIALAIRYAVDNGAKIINMSFGKSFSPHKDWIDDAVRYAQDKGVLLVHASGNSHKDLDSDYNFPTPVMLDSSRARTWITVNASGDPANGGLVASFSNYGKKESDVFAPGVDIYSTLPGGNVYGNESGTSMASPVTAGVAAFVLGYYPNLSGAQLKYVIENSVVKNDTKVKKPGEMDVVPFSELSRTGGTVNAYEAVKLADAITSGKVKVKIEDNKTKIKDEKGKSKTKTEEKKSKVKSEPKPVKTF</sequence>
<keyword evidence="3 5" id="KW-0378">Hydrolase</keyword>
<keyword evidence="11" id="KW-1185">Reference proteome</keyword>
<evidence type="ECO:0000256" key="6">
    <source>
        <dbReference type="RuleBase" id="RU003355"/>
    </source>
</evidence>
<name>A0A4R1BPF5_9BACT</name>
<evidence type="ECO:0000256" key="1">
    <source>
        <dbReference type="ARBA" id="ARBA00011073"/>
    </source>
</evidence>
<evidence type="ECO:0000256" key="5">
    <source>
        <dbReference type="PROSITE-ProRule" id="PRU01240"/>
    </source>
</evidence>
<dbReference type="Proteomes" id="UP000295334">
    <property type="component" value="Unassembled WGS sequence"/>
</dbReference>
<dbReference type="PROSITE" id="PS51892">
    <property type="entry name" value="SUBTILASE"/>
    <property type="match status" value="1"/>
</dbReference>
<keyword evidence="8" id="KW-0732">Signal</keyword>
<comment type="caution">
    <text evidence="10">The sequence shown here is derived from an EMBL/GenBank/DDBJ whole genome shotgun (WGS) entry which is preliminary data.</text>
</comment>
<dbReference type="InterPro" id="IPR023828">
    <property type="entry name" value="Peptidase_S8_Ser-AS"/>
</dbReference>
<dbReference type="PRINTS" id="PR00723">
    <property type="entry name" value="SUBTILISIN"/>
</dbReference>
<feature type="region of interest" description="Disordered" evidence="7">
    <location>
        <begin position="546"/>
        <end position="579"/>
    </location>
</feature>
<dbReference type="PROSITE" id="PS00137">
    <property type="entry name" value="SUBTILASE_HIS"/>
    <property type="match status" value="1"/>
</dbReference>
<keyword evidence="2 5" id="KW-0645">Protease</keyword>
<dbReference type="InterPro" id="IPR051048">
    <property type="entry name" value="Peptidase_S8/S53_subtilisin"/>
</dbReference>
<feature type="chain" id="PRO_5020583745" evidence="8">
    <location>
        <begin position="24"/>
        <end position="579"/>
    </location>
</feature>
<dbReference type="PROSITE" id="PS00136">
    <property type="entry name" value="SUBTILASE_ASP"/>
    <property type="match status" value="1"/>
</dbReference>
<proteinExistence type="inferred from homology"/>
<dbReference type="PANTHER" id="PTHR43399">
    <property type="entry name" value="SUBTILISIN-RELATED"/>
    <property type="match status" value="1"/>
</dbReference>
<dbReference type="InterPro" id="IPR000209">
    <property type="entry name" value="Peptidase_S8/S53_dom"/>
</dbReference>
<dbReference type="InterPro" id="IPR015500">
    <property type="entry name" value="Peptidase_S8_subtilisin-rel"/>
</dbReference>
<evidence type="ECO:0000259" key="9">
    <source>
        <dbReference type="Pfam" id="PF00082"/>
    </source>
</evidence>
<evidence type="ECO:0000313" key="10">
    <source>
        <dbReference type="EMBL" id="TCJ19236.1"/>
    </source>
</evidence>
<dbReference type="OrthoDB" id="9798386at2"/>
<accession>A0A4R1BPF5</accession>
<keyword evidence="4 5" id="KW-0720">Serine protease</keyword>
<feature type="domain" description="Peptidase S8/S53" evidence="9">
    <location>
        <begin position="65"/>
        <end position="498"/>
    </location>
</feature>
<protein>
    <submittedName>
        <fullName evidence="10">Peptidase S8</fullName>
    </submittedName>
</protein>
<evidence type="ECO:0000313" key="11">
    <source>
        <dbReference type="Proteomes" id="UP000295334"/>
    </source>
</evidence>
<dbReference type="RefSeq" id="WP_131446365.1">
    <property type="nucleotide sequence ID" value="NZ_SJZI01000002.1"/>
</dbReference>
<feature type="active site" description="Charge relay system" evidence="5">
    <location>
        <position position="292"/>
    </location>
</feature>
<dbReference type="Pfam" id="PF00082">
    <property type="entry name" value="Peptidase_S8"/>
    <property type="match status" value="1"/>
</dbReference>
<feature type="signal peptide" evidence="8">
    <location>
        <begin position="1"/>
        <end position="23"/>
    </location>
</feature>
<dbReference type="EMBL" id="SJZI01000002">
    <property type="protein sequence ID" value="TCJ19236.1"/>
    <property type="molecule type" value="Genomic_DNA"/>
</dbReference>
<dbReference type="SUPFAM" id="SSF52743">
    <property type="entry name" value="Subtilisin-like"/>
    <property type="match status" value="1"/>
</dbReference>
<evidence type="ECO:0000256" key="4">
    <source>
        <dbReference type="ARBA" id="ARBA00022825"/>
    </source>
</evidence>
<dbReference type="GO" id="GO:0004252">
    <property type="term" value="F:serine-type endopeptidase activity"/>
    <property type="evidence" value="ECO:0007669"/>
    <property type="project" value="UniProtKB-UniRule"/>
</dbReference>
<evidence type="ECO:0000256" key="8">
    <source>
        <dbReference type="SAM" id="SignalP"/>
    </source>
</evidence>